<proteinExistence type="predicted"/>
<accession>A0ABV2YDZ1</accession>
<gene>
    <name evidence="1" type="ORF">AB0E65_06950</name>
</gene>
<protein>
    <recommendedName>
        <fullName evidence="3">Lipoprotein</fullName>
    </recommendedName>
</protein>
<evidence type="ECO:0008006" key="3">
    <source>
        <dbReference type="Google" id="ProtNLM"/>
    </source>
</evidence>
<evidence type="ECO:0000313" key="1">
    <source>
        <dbReference type="EMBL" id="MEU3553947.1"/>
    </source>
</evidence>
<reference evidence="1 2" key="1">
    <citation type="submission" date="2024-06" db="EMBL/GenBank/DDBJ databases">
        <title>The Natural Products Discovery Center: Release of the First 8490 Sequenced Strains for Exploring Actinobacteria Biosynthetic Diversity.</title>
        <authorList>
            <person name="Kalkreuter E."/>
            <person name="Kautsar S.A."/>
            <person name="Yang D."/>
            <person name="Bader C.D."/>
            <person name="Teijaro C.N."/>
            <person name="Fluegel L."/>
            <person name="Davis C.M."/>
            <person name="Simpson J.R."/>
            <person name="Lauterbach L."/>
            <person name="Steele A.D."/>
            <person name="Gui C."/>
            <person name="Meng S."/>
            <person name="Li G."/>
            <person name="Viehrig K."/>
            <person name="Ye F."/>
            <person name="Su P."/>
            <person name="Kiefer A.F."/>
            <person name="Nichols A."/>
            <person name="Cepeda A.J."/>
            <person name="Yan W."/>
            <person name="Fan B."/>
            <person name="Jiang Y."/>
            <person name="Adhikari A."/>
            <person name="Zheng C.-J."/>
            <person name="Schuster L."/>
            <person name="Cowan T.M."/>
            <person name="Smanski M.J."/>
            <person name="Chevrette M.G."/>
            <person name="De Carvalho L.P.S."/>
            <person name="Shen B."/>
        </authorList>
    </citation>
    <scope>NUCLEOTIDE SEQUENCE [LARGE SCALE GENOMIC DNA]</scope>
    <source>
        <strain evidence="1 2">NPDC038104</strain>
    </source>
</reference>
<evidence type="ECO:0000313" key="2">
    <source>
        <dbReference type="Proteomes" id="UP001550850"/>
    </source>
</evidence>
<dbReference type="EMBL" id="JBEZUR010000007">
    <property type="protein sequence ID" value="MEU3553947.1"/>
    <property type="molecule type" value="Genomic_DNA"/>
</dbReference>
<organism evidence="1 2">
    <name type="scientific">Streptomyces fragilis</name>
    <dbReference type="NCBI Taxonomy" id="67301"/>
    <lineage>
        <taxon>Bacteria</taxon>
        <taxon>Bacillati</taxon>
        <taxon>Actinomycetota</taxon>
        <taxon>Actinomycetes</taxon>
        <taxon>Kitasatosporales</taxon>
        <taxon>Streptomycetaceae</taxon>
        <taxon>Streptomyces</taxon>
    </lineage>
</organism>
<comment type="caution">
    <text evidence="1">The sequence shown here is derived from an EMBL/GenBank/DDBJ whole genome shotgun (WGS) entry which is preliminary data.</text>
</comment>
<dbReference type="RefSeq" id="WP_108956082.1">
    <property type="nucleotide sequence ID" value="NZ_BEVZ01000007.1"/>
</dbReference>
<keyword evidence="2" id="KW-1185">Reference proteome</keyword>
<name>A0ABV2YDZ1_9ACTN</name>
<dbReference type="Proteomes" id="UP001550850">
    <property type="component" value="Unassembled WGS sequence"/>
</dbReference>
<sequence length="171" mass="17864">MDGAVTERGQGGRATVRGRGTRHRLLLAAGTLTALTALAGCSGSGDGPVCTLIGMDSGVTVAWRTADFPDDTTTVRVCVNGTCEERRSAEAEVPVLRVTVPLRQDIGGKTVTVRLTVTAGKDEHVVTTDARRVKLTEQHPNGASCPPTAWTATLRAHPSKGLISAKGLPLR</sequence>